<dbReference type="Gene3D" id="3.40.50.300">
    <property type="entry name" value="P-loop containing nucleotide triphosphate hydrolases"/>
    <property type="match status" value="1"/>
</dbReference>
<gene>
    <name evidence="7" type="ORF">IAA73_10375</name>
</gene>
<comment type="similarity">
    <text evidence="1">Belongs to the ABC transporter superfamily.</text>
</comment>
<dbReference type="CDD" id="cd03230">
    <property type="entry name" value="ABC_DR_subfamily_A"/>
    <property type="match status" value="1"/>
</dbReference>
<reference evidence="7" key="1">
    <citation type="submission" date="2020-10" db="EMBL/GenBank/DDBJ databases">
        <authorList>
            <person name="Gilroy R."/>
        </authorList>
    </citation>
    <scope>NUCLEOTIDE SEQUENCE</scope>
    <source>
        <strain evidence="7">G3-3990</strain>
    </source>
</reference>
<evidence type="ECO:0000256" key="2">
    <source>
        <dbReference type="ARBA" id="ARBA00022448"/>
    </source>
</evidence>
<keyword evidence="2" id="KW-0813">Transport</keyword>
<dbReference type="InterPro" id="IPR027417">
    <property type="entry name" value="P-loop_NTPase"/>
</dbReference>
<accession>A0A9D9N5A6</accession>
<dbReference type="GO" id="GO:0005524">
    <property type="term" value="F:ATP binding"/>
    <property type="evidence" value="ECO:0007669"/>
    <property type="project" value="UniProtKB-KW"/>
</dbReference>
<organism evidence="7 8">
    <name type="scientific">Candidatus Gallipaludibacter merdavium</name>
    <dbReference type="NCBI Taxonomy" id="2840839"/>
    <lineage>
        <taxon>Bacteria</taxon>
        <taxon>Pseudomonadati</taxon>
        <taxon>Bacteroidota</taxon>
        <taxon>Bacteroidia</taxon>
        <taxon>Bacteroidales</taxon>
        <taxon>Candidatus Gallipaludibacter</taxon>
    </lineage>
</organism>
<dbReference type="InterPro" id="IPR050763">
    <property type="entry name" value="ABC_transporter_ATP-binding"/>
</dbReference>
<dbReference type="PANTHER" id="PTHR42711:SF5">
    <property type="entry name" value="ABC TRANSPORTER ATP-BINDING PROTEIN NATA"/>
    <property type="match status" value="1"/>
</dbReference>
<dbReference type="PROSITE" id="PS00211">
    <property type="entry name" value="ABC_TRANSPORTER_1"/>
    <property type="match status" value="1"/>
</dbReference>
<dbReference type="Proteomes" id="UP000823641">
    <property type="component" value="Unassembled WGS sequence"/>
</dbReference>
<name>A0A9D9N5A6_9BACT</name>
<evidence type="ECO:0000256" key="5">
    <source>
        <dbReference type="ARBA" id="ARBA00022840"/>
    </source>
</evidence>
<dbReference type="InterPro" id="IPR017871">
    <property type="entry name" value="ABC_transporter-like_CS"/>
</dbReference>
<evidence type="ECO:0000256" key="4">
    <source>
        <dbReference type="ARBA" id="ARBA00022741"/>
    </source>
</evidence>
<evidence type="ECO:0000313" key="8">
    <source>
        <dbReference type="Proteomes" id="UP000823641"/>
    </source>
</evidence>
<dbReference type="PROSITE" id="PS50893">
    <property type="entry name" value="ABC_TRANSPORTER_2"/>
    <property type="match status" value="1"/>
</dbReference>
<dbReference type="EMBL" id="JADIMG010000097">
    <property type="protein sequence ID" value="MBO8460715.1"/>
    <property type="molecule type" value="Genomic_DNA"/>
</dbReference>
<proteinExistence type="inferred from homology"/>
<keyword evidence="5 7" id="KW-0067">ATP-binding</keyword>
<sequence>MEELIKLHSVTKDYGRNKGVFDTSFSIMRGEAFGFLGPNGAGKTTTIRMILGFISPDAGKVSVAGYDAFSDRHHIMKNVGYLPAEINFFPSMSGNDFLDFMANLWGLSDFSYRKQLLALFDMDASVKLKRMSKGMKQKIAIVAAFMHRPDLFVLDEPTSGLDPLMQHRFNELILQEKQRGATFLLSSHNFDEVERTCDRIAIIKSGKMMAVDNIDVLKRNRMHQFTLTFSDALAATDFISHTSYRVVSQSDAQLTLTVDGDINDFLKDLPDKKIINLQSDKLSLEELFMQYYQ</sequence>
<evidence type="ECO:0000259" key="6">
    <source>
        <dbReference type="PROSITE" id="PS50893"/>
    </source>
</evidence>
<evidence type="ECO:0000256" key="1">
    <source>
        <dbReference type="ARBA" id="ARBA00005417"/>
    </source>
</evidence>
<keyword evidence="3" id="KW-0536">Nodulation</keyword>
<dbReference type="GO" id="GO:0016887">
    <property type="term" value="F:ATP hydrolysis activity"/>
    <property type="evidence" value="ECO:0007669"/>
    <property type="project" value="InterPro"/>
</dbReference>
<dbReference type="InterPro" id="IPR003593">
    <property type="entry name" value="AAA+_ATPase"/>
</dbReference>
<dbReference type="AlphaFoldDB" id="A0A9D9N5A6"/>
<evidence type="ECO:0000256" key="3">
    <source>
        <dbReference type="ARBA" id="ARBA00022458"/>
    </source>
</evidence>
<protein>
    <submittedName>
        <fullName evidence="7">ABC transporter ATP-binding protein</fullName>
    </submittedName>
</protein>
<evidence type="ECO:0000313" key="7">
    <source>
        <dbReference type="EMBL" id="MBO8460715.1"/>
    </source>
</evidence>
<keyword evidence="4" id="KW-0547">Nucleotide-binding</keyword>
<reference evidence="7" key="2">
    <citation type="journal article" date="2021" name="PeerJ">
        <title>Extensive microbial diversity within the chicken gut microbiome revealed by metagenomics and culture.</title>
        <authorList>
            <person name="Gilroy R."/>
            <person name="Ravi A."/>
            <person name="Getino M."/>
            <person name="Pursley I."/>
            <person name="Horton D.L."/>
            <person name="Alikhan N.F."/>
            <person name="Baker D."/>
            <person name="Gharbi K."/>
            <person name="Hall N."/>
            <person name="Watson M."/>
            <person name="Adriaenssens E.M."/>
            <person name="Foster-Nyarko E."/>
            <person name="Jarju S."/>
            <person name="Secka A."/>
            <person name="Antonio M."/>
            <person name="Oren A."/>
            <person name="Chaudhuri R.R."/>
            <person name="La Ragione R."/>
            <person name="Hildebrand F."/>
            <person name="Pallen M.J."/>
        </authorList>
    </citation>
    <scope>NUCLEOTIDE SEQUENCE</scope>
    <source>
        <strain evidence="7">G3-3990</strain>
    </source>
</reference>
<dbReference type="InterPro" id="IPR003439">
    <property type="entry name" value="ABC_transporter-like_ATP-bd"/>
</dbReference>
<dbReference type="SUPFAM" id="SSF52540">
    <property type="entry name" value="P-loop containing nucleoside triphosphate hydrolases"/>
    <property type="match status" value="1"/>
</dbReference>
<dbReference type="SMART" id="SM00382">
    <property type="entry name" value="AAA"/>
    <property type="match status" value="1"/>
</dbReference>
<feature type="domain" description="ABC transporter" evidence="6">
    <location>
        <begin position="5"/>
        <end position="230"/>
    </location>
</feature>
<dbReference type="PANTHER" id="PTHR42711">
    <property type="entry name" value="ABC TRANSPORTER ATP-BINDING PROTEIN"/>
    <property type="match status" value="1"/>
</dbReference>
<comment type="caution">
    <text evidence="7">The sequence shown here is derived from an EMBL/GenBank/DDBJ whole genome shotgun (WGS) entry which is preliminary data.</text>
</comment>
<dbReference type="Pfam" id="PF00005">
    <property type="entry name" value="ABC_tran"/>
    <property type="match status" value="1"/>
</dbReference>